<accession>A0A1G8BH71</accession>
<protein>
    <submittedName>
        <fullName evidence="2">Transcriptional regulator, AlpA family</fullName>
    </submittedName>
</protein>
<dbReference type="InterPro" id="IPR041657">
    <property type="entry name" value="HTH_17"/>
</dbReference>
<gene>
    <name evidence="2" type="ORF">SAMN04488062_10646</name>
</gene>
<feature type="domain" description="Helix-turn-helix" evidence="1">
    <location>
        <begin position="32"/>
        <end position="78"/>
    </location>
</feature>
<dbReference type="Proteomes" id="UP000199274">
    <property type="component" value="Unassembled WGS sequence"/>
</dbReference>
<evidence type="ECO:0000313" key="2">
    <source>
        <dbReference type="EMBL" id="SDH32567.1"/>
    </source>
</evidence>
<dbReference type="RefSeq" id="WP_091257187.1">
    <property type="nucleotide sequence ID" value="NZ_FNDB01000006.1"/>
</dbReference>
<dbReference type="OrthoDB" id="597977at2"/>
<evidence type="ECO:0000259" key="1">
    <source>
        <dbReference type="Pfam" id="PF12728"/>
    </source>
</evidence>
<dbReference type="SUPFAM" id="SSF46955">
    <property type="entry name" value="Putative DNA-binding domain"/>
    <property type="match status" value="1"/>
</dbReference>
<dbReference type="GO" id="GO:0003677">
    <property type="term" value="F:DNA binding"/>
    <property type="evidence" value="ECO:0007669"/>
    <property type="project" value="InterPro"/>
</dbReference>
<dbReference type="EMBL" id="FNDB01000006">
    <property type="protein sequence ID" value="SDH32567.1"/>
    <property type="molecule type" value="Genomic_DNA"/>
</dbReference>
<evidence type="ECO:0000313" key="3">
    <source>
        <dbReference type="Proteomes" id="UP000199274"/>
    </source>
</evidence>
<dbReference type="InterPro" id="IPR009061">
    <property type="entry name" value="DNA-bd_dom_put_sf"/>
</dbReference>
<dbReference type="Pfam" id="PF12728">
    <property type="entry name" value="HTH_17"/>
    <property type="match status" value="1"/>
</dbReference>
<reference evidence="3" key="1">
    <citation type="submission" date="2016-10" db="EMBL/GenBank/DDBJ databases">
        <authorList>
            <person name="Varghese N."/>
            <person name="Submissions S."/>
        </authorList>
    </citation>
    <scope>NUCLEOTIDE SEQUENCE [LARGE SCALE GENOMIC DNA]</scope>
    <source>
        <strain evidence="3">CGMCC 1.2747</strain>
    </source>
</reference>
<proteinExistence type="predicted"/>
<keyword evidence="3" id="KW-1185">Reference proteome</keyword>
<name>A0A1G8BH71_9FLAO</name>
<dbReference type="InterPro" id="IPR010093">
    <property type="entry name" value="SinI_DNA-bd"/>
</dbReference>
<sequence length="103" mass="12015">MENLFEIILEKLNNIEKAIEKLNTSSNNDDDFMNIEQVASFVGLSKATVYGLILQRKIPHFKVGKRLYFKKSEIVNWIISSKVKTEQEVNQLADEYIFKTPLY</sequence>
<dbReference type="STRING" id="178355.SAMN04488062_10646"/>
<dbReference type="AlphaFoldDB" id="A0A1G8BH71"/>
<dbReference type="NCBIfam" id="TIGR01764">
    <property type="entry name" value="excise"/>
    <property type="match status" value="1"/>
</dbReference>
<organism evidence="2 3">
    <name type="scientific">Flavobacterium omnivorum</name>
    <dbReference type="NCBI Taxonomy" id="178355"/>
    <lineage>
        <taxon>Bacteria</taxon>
        <taxon>Pseudomonadati</taxon>
        <taxon>Bacteroidota</taxon>
        <taxon>Flavobacteriia</taxon>
        <taxon>Flavobacteriales</taxon>
        <taxon>Flavobacteriaceae</taxon>
        <taxon>Flavobacterium</taxon>
    </lineage>
</organism>